<evidence type="ECO:0000259" key="2">
    <source>
        <dbReference type="SMART" id="SM01204"/>
    </source>
</evidence>
<evidence type="ECO:0000313" key="4">
    <source>
        <dbReference type="Proteomes" id="UP000502260"/>
    </source>
</evidence>
<gene>
    <name evidence="3" type="ORF">SKTS_18110</name>
</gene>
<dbReference type="Pfam" id="PF10442">
    <property type="entry name" value="FIST_C"/>
    <property type="match status" value="1"/>
</dbReference>
<dbReference type="PANTHER" id="PTHR14939:SF5">
    <property type="entry name" value="F-BOX ONLY PROTEIN 22"/>
    <property type="match status" value="1"/>
</dbReference>
<dbReference type="KEGG" id="slac:SKTS_18110"/>
<dbReference type="SMART" id="SM01204">
    <property type="entry name" value="FIST_C"/>
    <property type="match status" value="1"/>
</dbReference>
<dbReference type="AlphaFoldDB" id="A0A6F8VDT4"/>
<dbReference type="EMBL" id="AP022853">
    <property type="protein sequence ID" value="BCB26925.1"/>
    <property type="molecule type" value="Genomic_DNA"/>
</dbReference>
<accession>A0A6F8VDT4</accession>
<dbReference type="Pfam" id="PF08495">
    <property type="entry name" value="FIST"/>
    <property type="match status" value="1"/>
</dbReference>
<organism evidence="3 4">
    <name type="scientific">Sulfurimicrobium lacus</name>
    <dbReference type="NCBI Taxonomy" id="2715678"/>
    <lineage>
        <taxon>Bacteria</taxon>
        <taxon>Pseudomonadati</taxon>
        <taxon>Pseudomonadota</taxon>
        <taxon>Betaproteobacteria</taxon>
        <taxon>Nitrosomonadales</taxon>
        <taxon>Sulfuricellaceae</taxon>
        <taxon>Sulfurimicrobium</taxon>
    </lineage>
</organism>
<evidence type="ECO:0000313" key="3">
    <source>
        <dbReference type="EMBL" id="BCB26925.1"/>
    </source>
</evidence>
<dbReference type="InterPro" id="IPR019494">
    <property type="entry name" value="FIST_C"/>
</dbReference>
<name>A0A6F8VDT4_9PROT</name>
<evidence type="ECO:0000259" key="1">
    <source>
        <dbReference type="SMART" id="SM00897"/>
    </source>
</evidence>
<keyword evidence="4" id="KW-1185">Reference proteome</keyword>
<feature type="domain" description="FIST" evidence="1">
    <location>
        <begin position="35"/>
        <end position="200"/>
    </location>
</feature>
<feature type="domain" description="FIST C-domain" evidence="2">
    <location>
        <begin position="201"/>
        <end position="345"/>
    </location>
</feature>
<protein>
    <recommendedName>
        <fullName evidence="5">Histidine kinase</fullName>
    </recommendedName>
</protein>
<evidence type="ECO:0008006" key="5">
    <source>
        <dbReference type="Google" id="ProtNLM"/>
    </source>
</evidence>
<proteinExistence type="predicted"/>
<dbReference type="Proteomes" id="UP000502260">
    <property type="component" value="Chromosome"/>
</dbReference>
<dbReference type="InterPro" id="IPR013702">
    <property type="entry name" value="FIST_domain_N"/>
</dbReference>
<sequence length="370" mass="38924">MKQVATGFATHPSASEALAHQAVSVAMQKAGLAIASSVLLFLTPEFARDPLPALRAAARAASCTQIIGCSAAGILTEEDWVLDAPAAAAMVFGPGVSLETRHDTPGNDLLLTLAAPNAIHTEWLDKPGRRFGGVSGDATGQGPFGVWQGGKVAQIGRCEVAVHGANGVVGVSQGVRPLSQTPYAVTQSEGLDVQALGGQPALNVLARALPLELRSDDIFPLHLIMAGITYGEHVTAIAEGRYRLAPIIAVNPQDGSVTLSVRPLEGEQLFWAMRQPLAAESDMRLTVERLQQELGGTPDFGLCFPCMGRGPYFYGGVDRDLQLVQQRFPGMPLIGFYGNGEIAPFNGSNQLFQYAAVLGLFSVADGVARV</sequence>
<dbReference type="SMART" id="SM00897">
    <property type="entry name" value="FIST"/>
    <property type="match status" value="1"/>
</dbReference>
<dbReference type="RefSeq" id="WP_173063628.1">
    <property type="nucleotide sequence ID" value="NZ_AP022853.1"/>
</dbReference>
<reference evidence="4" key="1">
    <citation type="submission" date="2020-03" db="EMBL/GenBank/DDBJ databases">
        <title>Complete genome sequence of sulfur-oxidizing bacterium skT11.</title>
        <authorList>
            <person name="Kanda M."/>
            <person name="Kojima H."/>
            <person name="Fukui M."/>
        </authorList>
    </citation>
    <scope>NUCLEOTIDE SEQUENCE [LARGE SCALE GENOMIC DNA]</scope>
    <source>
        <strain evidence="4">skT11</strain>
    </source>
</reference>
<dbReference type="PANTHER" id="PTHR14939">
    <property type="entry name" value="F-BOX ONLY PROTEIN 22"/>
    <property type="match status" value="1"/>
</dbReference>